<reference evidence="8 9" key="1">
    <citation type="submission" date="2019-02" db="EMBL/GenBank/DDBJ databases">
        <title>Deep-cultivation of Planctomycetes and their phenomic and genomic characterization uncovers novel biology.</title>
        <authorList>
            <person name="Wiegand S."/>
            <person name="Jogler M."/>
            <person name="Boedeker C."/>
            <person name="Pinto D."/>
            <person name="Vollmers J."/>
            <person name="Rivas-Marin E."/>
            <person name="Kohn T."/>
            <person name="Peeters S.H."/>
            <person name="Heuer A."/>
            <person name="Rast P."/>
            <person name="Oberbeckmann S."/>
            <person name="Bunk B."/>
            <person name="Jeske O."/>
            <person name="Meyerdierks A."/>
            <person name="Storesund J.E."/>
            <person name="Kallscheuer N."/>
            <person name="Luecker S."/>
            <person name="Lage O.M."/>
            <person name="Pohl T."/>
            <person name="Merkel B.J."/>
            <person name="Hornburger P."/>
            <person name="Mueller R.-W."/>
            <person name="Bruemmer F."/>
            <person name="Labrenz M."/>
            <person name="Spormann A.M."/>
            <person name="Op den Camp H."/>
            <person name="Overmann J."/>
            <person name="Amann R."/>
            <person name="Jetten M.S.M."/>
            <person name="Mascher T."/>
            <person name="Medema M.H."/>
            <person name="Devos D.P."/>
            <person name="Kaster A.-K."/>
            <person name="Ovreas L."/>
            <person name="Rohde M."/>
            <person name="Galperin M.Y."/>
            <person name="Jogler C."/>
        </authorList>
    </citation>
    <scope>NUCLEOTIDE SEQUENCE [LARGE SCALE GENOMIC DNA]</scope>
    <source>
        <strain evidence="8 9">ETA_A8</strain>
    </source>
</reference>
<dbReference type="UniPathway" id="UPA00588">
    <property type="reaction ID" value="UER00649"/>
</dbReference>
<dbReference type="EC" id="2.7.4.3" evidence="5 7"/>
<dbReference type="Gene3D" id="3.40.50.300">
    <property type="entry name" value="P-loop containing nucleotide triphosphate hydrolases"/>
    <property type="match status" value="1"/>
</dbReference>
<evidence type="ECO:0000256" key="7">
    <source>
        <dbReference type="RuleBase" id="RU003331"/>
    </source>
</evidence>
<dbReference type="EMBL" id="CP036274">
    <property type="protein sequence ID" value="QDU30457.1"/>
    <property type="molecule type" value="Genomic_DNA"/>
</dbReference>
<feature type="binding site" evidence="5">
    <location>
        <begin position="10"/>
        <end position="15"/>
    </location>
    <ligand>
        <name>ATP</name>
        <dbReference type="ChEBI" id="CHEBI:30616"/>
    </ligand>
</feature>
<dbReference type="InterPro" id="IPR000850">
    <property type="entry name" value="Adenylat/UMP-CMP_kin"/>
</dbReference>
<keyword evidence="2 5" id="KW-0545">Nucleotide biosynthesis</keyword>
<feature type="binding site" evidence="5">
    <location>
        <position position="31"/>
    </location>
    <ligand>
        <name>AMP</name>
        <dbReference type="ChEBI" id="CHEBI:456215"/>
    </ligand>
</feature>
<dbReference type="NCBIfam" id="NF011100">
    <property type="entry name" value="PRK14527.1"/>
    <property type="match status" value="1"/>
</dbReference>
<dbReference type="GO" id="GO:0005524">
    <property type="term" value="F:ATP binding"/>
    <property type="evidence" value="ECO:0007669"/>
    <property type="project" value="UniProtKB-UniRule"/>
</dbReference>
<feature type="binding site" evidence="5">
    <location>
        <begin position="55"/>
        <end position="57"/>
    </location>
    <ligand>
        <name>AMP</name>
        <dbReference type="ChEBI" id="CHEBI:456215"/>
    </ligand>
</feature>
<dbReference type="HAMAP" id="MF_00235">
    <property type="entry name" value="Adenylate_kinase_Adk"/>
    <property type="match status" value="1"/>
</dbReference>
<dbReference type="InterPro" id="IPR033690">
    <property type="entry name" value="Adenylat_kinase_CS"/>
</dbReference>
<keyword evidence="9" id="KW-1185">Reference proteome</keyword>
<evidence type="ECO:0000256" key="3">
    <source>
        <dbReference type="ARBA" id="ARBA00022741"/>
    </source>
</evidence>
<feature type="binding site" evidence="5">
    <location>
        <position position="90"/>
    </location>
    <ligand>
        <name>AMP</name>
        <dbReference type="ChEBI" id="CHEBI:456215"/>
    </ligand>
</feature>
<evidence type="ECO:0000256" key="6">
    <source>
        <dbReference type="RuleBase" id="RU003330"/>
    </source>
</evidence>
<keyword evidence="1 5" id="KW-0808">Transferase</keyword>
<dbReference type="CDD" id="cd01428">
    <property type="entry name" value="ADK"/>
    <property type="match status" value="1"/>
</dbReference>
<feature type="binding site" evidence="5">
    <location>
        <position position="36"/>
    </location>
    <ligand>
        <name>AMP</name>
        <dbReference type="ChEBI" id="CHEBI:456215"/>
    </ligand>
</feature>
<dbReference type="AlphaFoldDB" id="A0A517YJS0"/>
<comment type="subcellular location">
    <subcellularLocation>
        <location evidence="5 7">Cytoplasm</location>
    </subcellularLocation>
</comment>
<feature type="binding site" evidence="5">
    <location>
        <position position="131"/>
    </location>
    <ligand>
        <name>AMP</name>
        <dbReference type="ChEBI" id="CHEBI:456215"/>
    </ligand>
</feature>
<dbReference type="PRINTS" id="PR00094">
    <property type="entry name" value="ADENYLTKNASE"/>
</dbReference>
<dbReference type="Pfam" id="PF00406">
    <property type="entry name" value="ADK"/>
    <property type="match status" value="1"/>
</dbReference>
<dbReference type="KEGG" id="aagg:ETAA8_55970"/>
<comment type="subunit">
    <text evidence="5 7">Monomer.</text>
</comment>
<comment type="caution">
    <text evidence="5">Lacks conserved residue(s) required for the propagation of feature annotation.</text>
</comment>
<dbReference type="NCBIfam" id="NF001381">
    <property type="entry name" value="PRK00279.1-3"/>
    <property type="match status" value="1"/>
</dbReference>
<dbReference type="OrthoDB" id="9805030at2"/>
<protein>
    <recommendedName>
        <fullName evidence="5 7">Adenylate kinase</fullName>
        <shortName evidence="5">AK</shortName>
        <ecNumber evidence="5 7">2.7.4.3</ecNumber>
    </recommendedName>
    <alternativeName>
        <fullName evidence="5">ATP-AMP transphosphorylase</fullName>
    </alternativeName>
    <alternativeName>
        <fullName evidence="5">ATP:AMP phosphotransferase</fullName>
    </alternativeName>
    <alternativeName>
        <fullName evidence="5">Adenylate monophosphate kinase</fullName>
    </alternativeName>
</protein>
<comment type="function">
    <text evidence="5">Catalyzes the reversible transfer of the terminal phosphate group between ATP and AMP. Plays an important role in cellular energy homeostasis and in adenine nucleotide metabolism.</text>
</comment>
<feature type="binding site" evidence="5">
    <location>
        <begin position="83"/>
        <end position="86"/>
    </location>
    <ligand>
        <name>AMP</name>
        <dbReference type="ChEBI" id="CHEBI:456215"/>
    </ligand>
</feature>
<keyword evidence="4 5" id="KW-0418">Kinase</keyword>
<feature type="binding site" evidence="5">
    <location>
        <position position="125"/>
    </location>
    <ligand>
        <name>ATP</name>
        <dbReference type="ChEBI" id="CHEBI:30616"/>
    </ligand>
</feature>
<evidence type="ECO:0000256" key="5">
    <source>
        <dbReference type="HAMAP-Rule" id="MF_00235"/>
    </source>
</evidence>
<dbReference type="NCBIfam" id="NF011105">
    <property type="entry name" value="PRK14532.1"/>
    <property type="match status" value="1"/>
</dbReference>
<evidence type="ECO:0000313" key="8">
    <source>
        <dbReference type="EMBL" id="QDU30457.1"/>
    </source>
</evidence>
<feature type="binding site" evidence="5">
    <location>
        <position position="170"/>
    </location>
    <ligand>
        <name>ATP</name>
        <dbReference type="ChEBI" id="CHEBI:30616"/>
    </ligand>
</feature>
<name>A0A517YJS0_9BACT</name>
<dbReference type="InterPro" id="IPR027417">
    <property type="entry name" value="P-loop_NTPase"/>
</dbReference>
<comment type="domain">
    <text evidence="5">Consists of three domains, a large central CORE domain and two small peripheral domains, NMPbind and LID, which undergo movements during catalysis. The LID domain closes over the site of phosphoryl transfer upon ATP binding. Assembling and dissambling the active center during each catalytic cycle provides an effective means to prevent ATP hydrolysis.</text>
</comment>
<comment type="similarity">
    <text evidence="5 6">Belongs to the adenylate kinase family.</text>
</comment>
<gene>
    <name evidence="8" type="primary">adk_2</name>
    <name evidence="5" type="synonym">adk</name>
    <name evidence="8" type="ORF">ETAA8_55970</name>
</gene>
<sequence length="200" mass="22348">MLIVFIGPPGAGKGTQSKRLLEYLQIPHLSTGELLRGKQASPLGRLAAQYMDKGQLVPDPIVLSMVGEELDKPAFCRGCMFDGFPRTIQQAKSLDDSLRQRGTPLDIVLELRADEAELVSRMLRRATAENRPDDTPETIGRRMEVYHRQTSPLLDYYRHQGLLTTIDAMRSADEVFDSIRDAVDKKKANRHQAVSQVSAS</sequence>
<dbReference type="PANTHER" id="PTHR23359">
    <property type="entry name" value="NUCLEOTIDE KINASE"/>
    <property type="match status" value="1"/>
</dbReference>
<keyword evidence="5" id="KW-0963">Cytoplasm</keyword>
<dbReference type="GO" id="GO:0044209">
    <property type="term" value="P:AMP salvage"/>
    <property type="evidence" value="ECO:0007669"/>
    <property type="project" value="UniProtKB-UniRule"/>
</dbReference>
<comment type="pathway">
    <text evidence="5">Purine metabolism; AMP biosynthesis via salvage pathway; AMP from ADP: step 1/1.</text>
</comment>
<dbReference type="RefSeq" id="WP_145095946.1">
    <property type="nucleotide sequence ID" value="NZ_CP036274.1"/>
</dbReference>
<evidence type="ECO:0000256" key="1">
    <source>
        <dbReference type="ARBA" id="ARBA00022679"/>
    </source>
</evidence>
<dbReference type="PROSITE" id="PS00113">
    <property type="entry name" value="ADENYLATE_KINASE"/>
    <property type="match status" value="1"/>
</dbReference>
<feature type="binding site" evidence="5">
    <location>
        <position position="142"/>
    </location>
    <ligand>
        <name>AMP</name>
        <dbReference type="ChEBI" id="CHEBI:456215"/>
    </ligand>
</feature>
<keyword evidence="3 5" id="KW-0547">Nucleotide-binding</keyword>
<accession>A0A517YJS0</accession>
<comment type="catalytic activity">
    <reaction evidence="5 7">
        <text>AMP + ATP = 2 ADP</text>
        <dbReference type="Rhea" id="RHEA:12973"/>
        <dbReference type="ChEBI" id="CHEBI:30616"/>
        <dbReference type="ChEBI" id="CHEBI:456215"/>
        <dbReference type="ChEBI" id="CHEBI:456216"/>
        <dbReference type="EC" id="2.7.4.3"/>
    </reaction>
</comment>
<proteinExistence type="inferred from homology"/>
<evidence type="ECO:0000313" key="9">
    <source>
        <dbReference type="Proteomes" id="UP000315017"/>
    </source>
</evidence>
<evidence type="ECO:0000256" key="4">
    <source>
        <dbReference type="ARBA" id="ARBA00022777"/>
    </source>
</evidence>
<dbReference type="Proteomes" id="UP000315017">
    <property type="component" value="Chromosome"/>
</dbReference>
<organism evidence="8 9">
    <name type="scientific">Anatilimnocola aggregata</name>
    <dbReference type="NCBI Taxonomy" id="2528021"/>
    <lineage>
        <taxon>Bacteria</taxon>
        <taxon>Pseudomonadati</taxon>
        <taxon>Planctomycetota</taxon>
        <taxon>Planctomycetia</taxon>
        <taxon>Pirellulales</taxon>
        <taxon>Pirellulaceae</taxon>
        <taxon>Anatilimnocola</taxon>
    </lineage>
</organism>
<dbReference type="GO" id="GO:0005737">
    <property type="term" value="C:cytoplasm"/>
    <property type="evidence" value="ECO:0007669"/>
    <property type="project" value="UniProtKB-SubCell"/>
</dbReference>
<evidence type="ECO:0000256" key="2">
    <source>
        <dbReference type="ARBA" id="ARBA00022727"/>
    </source>
</evidence>
<dbReference type="GO" id="GO:0004017">
    <property type="term" value="F:AMP kinase activity"/>
    <property type="evidence" value="ECO:0007669"/>
    <property type="project" value="UniProtKB-UniRule"/>
</dbReference>
<keyword evidence="5 7" id="KW-0067">ATP-binding</keyword>
<dbReference type="SUPFAM" id="SSF52540">
    <property type="entry name" value="P-loop containing nucleoside triphosphate hydrolases"/>
    <property type="match status" value="1"/>
</dbReference>